<evidence type="ECO:0000256" key="1">
    <source>
        <dbReference type="ARBA" id="ARBA00010641"/>
    </source>
</evidence>
<dbReference type="OrthoDB" id="9150024at2"/>
<dbReference type="GO" id="GO:0006352">
    <property type="term" value="P:DNA-templated transcription initiation"/>
    <property type="evidence" value="ECO:0007669"/>
    <property type="project" value="InterPro"/>
</dbReference>
<dbReference type="EMBL" id="QTJU01000004">
    <property type="protein sequence ID" value="RFM27678.1"/>
    <property type="molecule type" value="Genomic_DNA"/>
</dbReference>
<evidence type="ECO:0008006" key="9">
    <source>
        <dbReference type="Google" id="ProtNLM"/>
    </source>
</evidence>
<proteinExistence type="inferred from homology"/>
<dbReference type="PANTHER" id="PTHR43133:SF46">
    <property type="entry name" value="RNA POLYMERASE SIGMA-70 FACTOR ECF SUBFAMILY"/>
    <property type="match status" value="1"/>
</dbReference>
<keyword evidence="8" id="KW-1185">Reference proteome</keyword>
<evidence type="ECO:0000256" key="2">
    <source>
        <dbReference type="ARBA" id="ARBA00023015"/>
    </source>
</evidence>
<dbReference type="InterPro" id="IPR013325">
    <property type="entry name" value="RNA_pol_sigma_r2"/>
</dbReference>
<evidence type="ECO:0000313" key="7">
    <source>
        <dbReference type="EMBL" id="RFM27678.1"/>
    </source>
</evidence>
<dbReference type="PANTHER" id="PTHR43133">
    <property type="entry name" value="RNA POLYMERASE ECF-TYPE SIGMA FACTO"/>
    <property type="match status" value="1"/>
</dbReference>
<evidence type="ECO:0000259" key="6">
    <source>
        <dbReference type="Pfam" id="PF08281"/>
    </source>
</evidence>
<organism evidence="7 8">
    <name type="scientific">Deminuibacter soli</name>
    <dbReference type="NCBI Taxonomy" id="2291815"/>
    <lineage>
        <taxon>Bacteria</taxon>
        <taxon>Pseudomonadati</taxon>
        <taxon>Bacteroidota</taxon>
        <taxon>Chitinophagia</taxon>
        <taxon>Chitinophagales</taxon>
        <taxon>Chitinophagaceae</taxon>
        <taxon>Deminuibacter</taxon>
    </lineage>
</organism>
<evidence type="ECO:0000259" key="5">
    <source>
        <dbReference type="Pfam" id="PF04542"/>
    </source>
</evidence>
<evidence type="ECO:0000256" key="4">
    <source>
        <dbReference type="ARBA" id="ARBA00023163"/>
    </source>
</evidence>
<dbReference type="InterPro" id="IPR013249">
    <property type="entry name" value="RNA_pol_sigma70_r4_t2"/>
</dbReference>
<protein>
    <recommendedName>
        <fullName evidence="9">Sigma-70 family RNA polymerase sigma factor</fullName>
    </recommendedName>
</protein>
<evidence type="ECO:0000256" key="3">
    <source>
        <dbReference type="ARBA" id="ARBA00023082"/>
    </source>
</evidence>
<dbReference type="InterPro" id="IPR014284">
    <property type="entry name" value="RNA_pol_sigma-70_dom"/>
</dbReference>
<dbReference type="InterPro" id="IPR039425">
    <property type="entry name" value="RNA_pol_sigma-70-like"/>
</dbReference>
<feature type="domain" description="RNA polymerase sigma-70 region 2" evidence="5">
    <location>
        <begin position="26"/>
        <end position="80"/>
    </location>
</feature>
<dbReference type="Pfam" id="PF04542">
    <property type="entry name" value="Sigma70_r2"/>
    <property type="match status" value="1"/>
</dbReference>
<reference evidence="7 8" key="1">
    <citation type="submission" date="2018-08" db="EMBL/GenBank/DDBJ databases">
        <title>Chitinophagaceae sp. K23C18032701, a novel bacterium isolated from forest soil.</title>
        <authorList>
            <person name="Wang C."/>
        </authorList>
    </citation>
    <scope>NUCLEOTIDE SEQUENCE [LARGE SCALE GENOMIC DNA]</scope>
    <source>
        <strain evidence="7 8">K23C18032701</strain>
    </source>
</reference>
<dbReference type="InterPro" id="IPR036388">
    <property type="entry name" value="WH-like_DNA-bd_sf"/>
</dbReference>
<dbReference type="AlphaFoldDB" id="A0A3E1NIR8"/>
<dbReference type="Proteomes" id="UP000261284">
    <property type="component" value="Unassembled WGS sequence"/>
</dbReference>
<dbReference type="GO" id="GO:0003677">
    <property type="term" value="F:DNA binding"/>
    <property type="evidence" value="ECO:0007669"/>
    <property type="project" value="InterPro"/>
</dbReference>
<dbReference type="SUPFAM" id="SSF88659">
    <property type="entry name" value="Sigma3 and sigma4 domains of RNA polymerase sigma factors"/>
    <property type="match status" value="1"/>
</dbReference>
<keyword evidence="4" id="KW-0804">Transcription</keyword>
<evidence type="ECO:0000313" key="8">
    <source>
        <dbReference type="Proteomes" id="UP000261284"/>
    </source>
</evidence>
<gene>
    <name evidence="7" type="ORF">DXN05_13305</name>
</gene>
<dbReference type="Gene3D" id="1.10.1740.10">
    <property type="match status" value="1"/>
</dbReference>
<keyword evidence="2" id="KW-0805">Transcription regulation</keyword>
<feature type="domain" description="RNA polymerase sigma factor 70 region 4 type 2" evidence="6">
    <location>
        <begin position="124"/>
        <end position="176"/>
    </location>
</feature>
<dbReference type="SUPFAM" id="SSF88946">
    <property type="entry name" value="Sigma2 domain of RNA polymerase sigma factors"/>
    <property type="match status" value="1"/>
</dbReference>
<dbReference type="Pfam" id="PF08281">
    <property type="entry name" value="Sigma70_r4_2"/>
    <property type="match status" value="1"/>
</dbReference>
<keyword evidence="3" id="KW-0731">Sigma factor</keyword>
<dbReference type="RefSeq" id="WP_116847756.1">
    <property type="nucleotide sequence ID" value="NZ_QTJU01000004.1"/>
</dbReference>
<dbReference type="InterPro" id="IPR007627">
    <property type="entry name" value="RNA_pol_sigma70_r2"/>
</dbReference>
<dbReference type="CDD" id="cd06171">
    <property type="entry name" value="Sigma70_r4"/>
    <property type="match status" value="1"/>
</dbReference>
<dbReference type="Gene3D" id="1.10.10.10">
    <property type="entry name" value="Winged helix-like DNA-binding domain superfamily/Winged helix DNA-binding domain"/>
    <property type="match status" value="1"/>
</dbReference>
<dbReference type="NCBIfam" id="TIGR02937">
    <property type="entry name" value="sigma70-ECF"/>
    <property type="match status" value="1"/>
</dbReference>
<accession>A0A3E1NIR8</accession>
<comment type="caution">
    <text evidence="7">The sequence shown here is derived from an EMBL/GenBank/DDBJ whole genome shotgun (WGS) entry which is preliminary data.</text>
</comment>
<name>A0A3E1NIR8_9BACT</name>
<dbReference type="GO" id="GO:0016987">
    <property type="term" value="F:sigma factor activity"/>
    <property type="evidence" value="ECO:0007669"/>
    <property type="project" value="UniProtKB-KW"/>
</dbReference>
<comment type="similarity">
    <text evidence="1">Belongs to the sigma-70 factor family. ECF subfamily.</text>
</comment>
<sequence length="190" mass="22303">MAAISNNDAQWWQDALNGDQQAFRLLFREYYPHLFTFGCKLTADKALLEDAIQELFTELWSNKHKSSIRSLRAYLFKALQYKLYKKLYNKKIIYPADDSVLDMPFAINRETLLVQAEEDKARAEKIAALLSQLSNRQREIVYLRFYKNMEYEEISEIMQINYQVARNLLSQAIKAMRKLMLVLSAIVCAI</sequence>
<dbReference type="InterPro" id="IPR013324">
    <property type="entry name" value="RNA_pol_sigma_r3/r4-like"/>
</dbReference>